<feature type="domain" description="Sugar phosphate transporter" evidence="6">
    <location>
        <begin position="15"/>
        <end position="309"/>
    </location>
</feature>
<dbReference type="InterPro" id="IPR037185">
    <property type="entry name" value="EmrE-like"/>
</dbReference>
<feature type="transmembrane region" description="Helical" evidence="5">
    <location>
        <begin position="43"/>
        <end position="61"/>
    </location>
</feature>
<protein>
    <submittedName>
        <fullName evidence="9">GDP-fucose transporter 1-like</fullName>
    </submittedName>
</protein>
<evidence type="ECO:0000256" key="4">
    <source>
        <dbReference type="ARBA" id="ARBA00023136"/>
    </source>
</evidence>
<dbReference type="PANTHER" id="PTHR11132">
    <property type="entry name" value="SOLUTE CARRIER FAMILY 35"/>
    <property type="match status" value="1"/>
</dbReference>
<dbReference type="AlphaFoldDB" id="A0A6P7GJV8"/>
<comment type="subcellular location">
    <subcellularLocation>
        <location evidence="1">Membrane</location>
        <topology evidence="1">Multi-pass membrane protein</topology>
    </subcellularLocation>
</comment>
<accession>A0A6P7GJV8</accession>
<dbReference type="OrthoDB" id="5547497at2759"/>
<evidence type="ECO:0000313" key="8">
    <source>
        <dbReference type="Proteomes" id="UP001652700"/>
    </source>
</evidence>
<sequence>MVMENSLLSKYVTIFLVVSGYWIVSITTVFVNKTLLSNINLDAPMFINFTQTLITAVICYFKKSLSDVYPNKFKFPDVDVWDKHTVKTVMPLSLLFTTMICTNNLCLKYASVAYYYIGRSLTTIFNVMFTFLILGETTSKSCIACCAVIISGFWLGVDQENLAGSLSIPGFVFGILGSLSLSLFSIFTKKVLPKLNGEVWALSYVNNVYASILLLPVMILNNEIKELYNYTNFGSPYFWSIVVAGGLCGFTIGFFTTMQIKYTSALTHNISGTAKACAQTVLATYWYQETKSFLWWSSNIIVLFGSACYTWIKQRDMEKRHRENIAYQRV</sequence>
<dbReference type="GeneID" id="114337741"/>
<evidence type="ECO:0000256" key="5">
    <source>
        <dbReference type="SAM" id="Phobius"/>
    </source>
</evidence>
<name>A0A6P7GJV8_DIAVI</name>
<feature type="transmembrane region" description="Helical" evidence="5">
    <location>
        <begin position="141"/>
        <end position="157"/>
    </location>
</feature>
<dbReference type="Proteomes" id="UP001652700">
    <property type="component" value="Unplaced"/>
</dbReference>
<evidence type="ECO:0000256" key="1">
    <source>
        <dbReference type="ARBA" id="ARBA00004141"/>
    </source>
</evidence>
<feature type="transmembrane region" description="Helical" evidence="5">
    <location>
        <begin position="237"/>
        <end position="258"/>
    </location>
</feature>
<organism evidence="9">
    <name type="scientific">Diabrotica virgifera virgifera</name>
    <name type="common">western corn rootworm</name>
    <dbReference type="NCBI Taxonomy" id="50390"/>
    <lineage>
        <taxon>Eukaryota</taxon>
        <taxon>Metazoa</taxon>
        <taxon>Ecdysozoa</taxon>
        <taxon>Arthropoda</taxon>
        <taxon>Hexapoda</taxon>
        <taxon>Insecta</taxon>
        <taxon>Pterygota</taxon>
        <taxon>Neoptera</taxon>
        <taxon>Endopterygota</taxon>
        <taxon>Coleoptera</taxon>
        <taxon>Polyphaga</taxon>
        <taxon>Cucujiformia</taxon>
        <taxon>Chrysomeloidea</taxon>
        <taxon>Chrysomelidae</taxon>
        <taxon>Galerucinae</taxon>
        <taxon>Diabroticina</taxon>
        <taxon>Diabroticites</taxon>
        <taxon>Diabrotica</taxon>
    </lineage>
</organism>
<gene>
    <name evidence="9" type="primary">LOC114337741</name>
</gene>
<feature type="transmembrane region" description="Helical" evidence="5">
    <location>
        <begin position="199"/>
        <end position="217"/>
    </location>
</feature>
<dbReference type="FunCoup" id="A0A6P7GJV8">
    <property type="interactions" value="380"/>
</dbReference>
<dbReference type="RefSeq" id="XP_028144065.1">
    <property type="nucleotide sequence ID" value="XM_028288264.1"/>
</dbReference>
<dbReference type="InterPro" id="IPR050186">
    <property type="entry name" value="TPT_transporter"/>
</dbReference>
<keyword evidence="3 5" id="KW-1133">Transmembrane helix</keyword>
<keyword evidence="4 5" id="KW-0472">Membrane</keyword>
<evidence type="ECO:0000256" key="3">
    <source>
        <dbReference type="ARBA" id="ARBA00022989"/>
    </source>
</evidence>
<feature type="transmembrane region" description="Helical" evidence="5">
    <location>
        <begin position="293"/>
        <end position="312"/>
    </location>
</feature>
<dbReference type="EnsemblMetazoa" id="XM_050643171.1">
    <property type="protein sequence ID" value="XP_050499128.1"/>
    <property type="gene ID" value="LOC114337741"/>
</dbReference>
<dbReference type="InterPro" id="IPR004853">
    <property type="entry name" value="Sugar_P_trans_dom"/>
</dbReference>
<dbReference type="GO" id="GO:0016020">
    <property type="term" value="C:membrane"/>
    <property type="evidence" value="ECO:0007669"/>
    <property type="project" value="UniProtKB-SubCell"/>
</dbReference>
<dbReference type="CTD" id="40981"/>
<feature type="transmembrane region" description="Helical" evidence="5">
    <location>
        <begin position="92"/>
        <end position="110"/>
    </location>
</feature>
<feature type="transmembrane region" description="Helical" evidence="5">
    <location>
        <begin position="12"/>
        <end position="31"/>
    </location>
</feature>
<dbReference type="InParanoid" id="A0A6P7GJV8"/>
<keyword evidence="2 5" id="KW-0812">Transmembrane</keyword>
<dbReference type="RefSeq" id="XP_050499128.1">
    <property type="nucleotide sequence ID" value="XM_050643171.1"/>
</dbReference>
<evidence type="ECO:0000256" key="2">
    <source>
        <dbReference type="ARBA" id="ARBA00022692"/>
    </source>
</evidence>
<dbReference type="KEGG" id="dvv:114337741"/>
<reference evidence="9" key="1">
    <citation type="submission" date="2025-04" db="UniProtKB">
        <authorList>
            <consortium name="RefSeq"/>
        </authorList>
    </citation>
    <scope>IDENTIFICATION</scope>
</reference>
<dbReference type="Pfam" id="PF03151">
    <property type="entry name" value="TPT"/>
    <property type="match status" value="1"/>
</dbReference>
<keyword evidence="8" id="KW-1185">Reference proteome</keyword>
<dbReference type="SUPFAM" id="SSF103481">
    <property type="entry name" value="Multidrug resistance efflux transporter EmrE"/>
    <property type="match status" value="1"/>
</dbReference>
<evidence type="ECO:0000313" key="7">
    <source>
        <dbReference type="EnsemblMetazoa" id="XP_050499128.1"/>
    </source>
</evidence>
<feature type="transmembrane region" description="Helical" evidence="5">
    <location>
        <begin position="163"/>
        <end position="187"/>
    </location>
</feature>
<evidence type="ECO:0000259" key="6">
    <source>
        <dbReference type="Pfam" id="PF03151"/>
    </source>
</evidence>
<reference evidence="7" key="2">
    <citation type="submission" date="2025-05" db="UniProtKB">
        <authorList>
            <consortium name="EnsemblMetazoa"/>
        </authorList>
    </citation>
    <scope>IDENTIFICATION</scope>
</reference>
<proteinExistence type="predicted"/>
<evidence type="ECO:0000313" key="9">
    <source>
        <dbReference type="RefSeq" id="XP_028144065.1"/>
    </source>
</evidence>